<proteinExistence type="predicted"/>
<sequence>MPISSRALDLFPDLRKRSGPPIPVARGASQSQDPIGAPRAGKLMETRAMHDIFPRSRGDRKRQLQAGPGTRGAKAGVA</sequence>
<name>A0ABT2KJC8_9RHOB</name>
<accession>A0ABT2KJC8</accession>
<keyword evidence="3" id="KW-1185">Reference proteome</keyword>
<dbReference type="Proteomes" id="UP000217448">
    <property type="component" value="Unassembled WGS sequence"/>
</dbReference>
<feature type="region of interest" description="Disordered" evidence="1">
    <location>
        <begin position="1"/>
        <end position="38"/>
    </location>
</feature>
<gene>
    <name evidence="2" type="ORF">CLG85_009115</name>
</gene>
<protein>
    <submittedName>
        <fullName evidence="2">Uncharacterized protein</fullName>
    </submittedName>
</protein>
<reference evidence="3" key="1">
    <citation type="submission" date="2023-07" db="EMBL/GenBank/DDBJ databases">
        <title>Yangia mangrovi SAOS 153D genome.</title>
        <authorList>
            <person name="Verma A."/>
            <person name="Pal Y."/>
            <person name="Sundharam S."/>
            <person name="Bisht B."/>
            <person name="Srinivasan K."/>
        </authorList>
    </citation>
    <scope>NUCLEOTIDE SEQUENCE [LARGE SCALE GENOMIC DNA]</scope>
    <source>
        <strain evidence="3">SAOS 153D</strain>
    </source>
</reference>
<comment type="caution">
    <text evidence="2">The sequence shown here is derived from an EMBL/GenBank/DDBJ whole genome shotgun (WGS) entry which is preliminary data.</text>
</comment>
<dbReference type="EMBL" id="NTHN02000013">
    <property type="protein sequence ID" value="MCT4370470.1"/>
    <property type="molecule type" value="Genomic_DNA"/>
</dbReference>
<organism evidence="2 3">
    <name type="scientific">Alloyangia mangrovi</name>
    <dbReference type="NCBI Taxonomy" id="1779329"/>
    <lineage>
        <taxon>Bacteria</taxon>
        <taxon>Pseudomonadati</taxon>
        <taxon>Pseudomonadota</taxon>
        <taxon>Alphaproteobacteria</taxon>
        <taxon>Rhodobacterales</taxon>
        <taxon>Roseobacteraceae</taxon>
        <taxon>Alloyangia</taxon>
    </lineage>
</organism>
<feature type="region of interest" description="Disordered" evidence="1">
    <location>
        <begin position="54"/>
        <end position="78"/>
    </location>
</feature>
<dbReference type="RefSeq" id="WP_260348762.1">
    <property type="nucleotide sequence ID" value="NZ_NTHN02000013.1"/>
</dbReference>
<evidence type="ECO:0000313" key="3">
    <source>
        <dbReference type="Proteomes" id="UP000217448"/>
    </source>
</evidence>
<evidence type="ECO:0000256" key="1">
    <source>
        <dbReference type="SAM" id="MobiDB-lite"/>
    </source>
</evidence>
<evidence type="ECO:0000313" key="2">
    <source>
        <dbReference type="EMBL" id="MCT4370470.1"/>
    </source>
</evidence>